<organism evidence="4 5">
    <name type="scientific">Nonomuraea montanisoli</name>
    <dbReference type="NCBI Taxonomy" id="2741721"/>
    <lineage>
        <taxon>Bacteria</taxon>
        <taxon>Bacillati</taxon>
        <taxon>Actinomycetota</taxon>
        <taxon>Actinomycetes</taxon>
        <taxon>Streptosporangiales</taxon>
        <taxon>Streptosporangiaceae</taxon>
        <taxon>Nonomuraea</taxon>
    </lineage>
</organism>
<feature type="region of interest" description="Disordered" evidence="2">
    <location>
        <begin position="79"/>
        <end position="99"/>
    </location>
</feature>
<feature type="domain" description="Bacterial sugar transferase" evidence="3">
    <location>
        <begin position="405"/>
        <end position="549"/>
    </location>
</feature>
<dbReference type="EMBL" id="JABWGN010000009">
    <property type="protein sequence ID" value="NUW34702.1"/>
    <property type="molecule type" value="Genomic_DNA"/>
</dbReference>
<dbReference type="PANTHER" id="PTHR30576">
    <property type="entry name" value="COLANIC BIOSYNTHESIS UDP-GLUCOSE LIPID CARRIER TRANSFERASE"/>
    <property type="match status" value="1"/>
</dbReference>
<evidence type="ECO:0000313" key="4">
    <source>
        <dbReference type="EMBL" id="NUW34702.1"/>
    </source>
</evidence>
<keyword evidence="4" id="KW-0808">Transferase</keyword>
<dbReference type="GO" id="GO:0016780">
    <property type="term" value="F:phosphotransferase activity, for other substituted phosphate groups"/>
    <property type="evidence" value="ECO:0007669"/>
    <property type="project" value="TreeGrafter"/>
</dbReference>
<evidence type="ECO:0000256" key="2">
    <source>
        <dbReference type="SAM" id="MobiDB-lite"/>
    </source>
</evidence>
<evidence type="ECO:0000256" key="1">
    <source>
        <dbReference type="ARBA" id="ARBA00006464"/>
    </source>
</evidence>
<accession>A0A7Y6IAK7</accession>
<evidence type="ECO:0000259" key="3">
    <source>
        <dbReference type="Pfam" id="PF02397"/>
    </source>
</evidence>
<reference evidence="4 5" key="1">
    <citation type="submission" date="2020-06" db="EMBL/GenBank/DDBJ databases">
        <title>Nonomuraea sp. SMC257, a novel actinomycete isolated from soil.</title>
        <authorList>
            <person name="Chanama M."/>
        </authorList>
    </citation>
    <scope>NUCLEOTIDE SEQUENCE [LARGE SCALE GENOMIC DNA]</scope>
    <source>
        <strain evidence="4 5">SMC257</strain>
    </source>
</reference>
<protein>
    <submittedName>
        <fullName evidence="4">Sugar transferase</fullName>
    </submittedName>
</protein>
<proteinExistence type="inferred from homology"/>
<gene>
    <name evidence="4" type="ORF">HTZ77_25180</name>
</gene>
<sequence>MNERPFGQDDLGRALLEGHPEAGLPGFARLRDDLLADLVVAVNLLRRMAAGLVVAGDTYAEAGAASAGIPYVGSRPTWLTDPEEYKPEPGPSGLPTTTPPPDFVSQAIWFLETVGCGSAWPDADLDGVRRLREAATALGRVVGDVREQVAGQTGRVTGAGFGPATVAFGQAARTVHGDKGHLADLRRRCGHLAHCGQVAHDAIVKARWRFVASAGFVLTLMLLAKLLAPRLGPLLDVVVRRLLRVEGLALRIILLIIRQAALGAMFSGGLSAIDQLFATGDIDAARLVRDLGHGALAGGLMAGAHAALPVLLRRGGPALTGLAEAMESATWERAFSRILVGGAVSTTVLATAGWAGGAGWNVKHAAELGFGMAVLSTGAALASRTWPVPRYASLTGRAWKQSPAKRWHDVKWAAGILLITAPAVSAFALAKFVEDGRNPFFLQKRVGQFGRPFDMAKGRSMRTTAGKDSSSGGSDSRRTAVGRLWAKTSLDEFVQLAYNVLYKGEMSVINDRPLLAATRQETRQALGPLLGPRWDEADLAGKPGLFGPFPNKIVELGLQPKTVAFDVQRGFTGIWHDRTASLRSDRNVLWEFISTYVKRIS</sequence>
<comment type="similarity">
    <text evidence="1">Belongs to the bacterial sugar transferase family.</text>
</comment>
<dbReference type="Proteomes" id="UP000586042">
    <property type="component" value="Unassembled WGS sequence"/>
</dbReference>
<feature type="region of interest" description="Disordered" evidence="2">
    <location>
        <begin position="457"/>
        <end position="478"/>
    </location>
</feature>
<comment type="caution">
    <text evidence="4">The sequence shown here is derived from an EMBL/GenBank/DDBJ whole genome shotgun (WGS) entry which is preliminary data.</text>
</comment>
<name>A0A7Y6IAK7_9ACTN</name>
<dbReference type="Pfam" id="PF02397">
    <property type="entry name" value="Bac_transf"/>
    <property type="match status" value="1"/>
</dbReference>
<dbReference type="AlphaFoldDB" id="A0A7Y6IAK7"/>
<dbReference type="PANTHER" id="PTHR30576:SF0">
    <property type="entry name" value="UNDECAPRENYL-PHOSPHATE N-ACETYLGALACTOSAMINYL 1-PHOSPHATE TRANSFERASE-RELATED"/>
    <property type="match status" value="1"/>
</dbReference>
<keyword evidence="5" id="KW-1185">Reference proteome</keyword>
<dbReference type="InterPro" id="IPR003362">
    <property type="entry name" value="Bact_transf"/>
</dbReference>
<dbReference type="RefSeq" id="WP_175592124.1">
    <property type="nucleotide sequence ID" value="NZ_JABWGN010000009.1"/>
</dbReference>
<feature type="compositionally biased region" description="Pro residues" evidence="2">
    <location>
        <begin position="88"/>
        <end position="99"/>
    </location>
</feature>
<evidence type="ECO:0000313" key="5">
    <source>
        <dbReference type="Proteomes" id="UP000586042"/>
    </source>
</evidence>